<dbReference type="STRING" id="1122213.GCA_000423365_03051"/>
<gene>
    <name evidence="9" type="primary">ccmC</name>
    <name evidence="11" type="ORF">MXMO3_00339</name>
</gene>
<keyword evidence="9" id="KW-1003">Cell membrane</keyword>
<comment type="subcellular location">
    <subcellularLocation>
        <location evidence="9">Cell inner membrane</location>
    </subcellularLocation>
    <subcellularLocation>
        <location evidence="2">Membrane</location>
        <topology evidence="2">Multi-pass membrane protein</topology>
    </subcellularLocation>
</comment>
<dbReference type="NCBIfam" id="TIGR01191">
    <property type="entry name" value="ccmC"/>
    <property type="match status" value="1"/>
</dbReference>
<keyword evidence="6 9" id="KW-0201">Cytochrome c-type biogenesis</keyword>
<organism evidence="11 12">
    <name type="scientific">Maritalea myrionectae</name>
    <dbReference type="NCBI Taxonomy" id="454601"/>
    <lineage>
        <taxon>Bacteria</taxon>
        <taxon>Pseudomonadati</taxon>
        <taxon>Pseudomonadota</taxon>
        <taxon>Alphaproteobacteria</taxon>
        <taxon>Hyphomicrobiales</taxon>
        <taxon>Devosiaceae</taxon>
        <taxon>Maritalea</taxon>
    </lineage>
</organism>
<evidence type="ECO:0000259" key="10">
    <source>
        <dbReference type="Pfam" id="PF01578"/>
    </source>
</evidence>
<feature type="transmembrane region" description="Helical" evidence="9">
    <location>
        <begin position="213"/>
        <end position="234"/>
    </location>
</feature>
<feature type="domain" description="Cytochrome c assembly protein" evidence="10">
    <location>
        <begin position="37"/>
        <end position="196"/>
    </location>
</feature>
<dbReference type="GO" id="GO:0017004">
    <property type="term" value="P:cytochrome complex assembly"/>
    <property type="evidence" value="ECO:0007669"/>
    <property type="project" value="UniProtKB-KW"/>
</dbReference>
<evidence type="ECO:0000256" key="8">
    <source>
        <dbReference type="ARBA" id="ARBA00023136"/>
    </source>
</evidence>
<dbReference type="RefSeq" id="WP_117394736.1">
    <property type="nucleotide sequence ID" value="NZ_CP021330.1"/>
</dbReference>
<comment type="similarity">
    <text evidence="3 9">Belongs to the CcmC/CycZ/HelC family.</text>
</comment>
<protein>
    <recommendedName>
        <fullName evidence="4 9">Heme exporter protein C</fullName>
    </recommendedName>
    <alternativeName>
        <fullName evidence="9">Cytochrome c-type biogenesis protein</fullName>
    </alternativeName>
</protein>
<evidence type="ECO:0000256" key="3">
    <source>
        <dbReference type="ARBA" id="ARBA00005840"/>
    </source>
</evidence>
<feature type="transmembrane region" description="Helical" evidence="9">
    <location>
        <begin position="108"/>
        <end position="128"/>
    </location>
</feature>
<evidence type="ECO:0000256" key="5">
    <source>
        <dbReference type="ARBA" id="ARBA00022692"/>
    </source>
</evidence>
<dbReference type="EMBL" id="CP021330">
    <property type="protein sequence ID" value="AVX02886.1"/>
    <property type="molecule type" value="Genomic_DNA"/>
</dbReference>
<keyword evidence="12" id="KW-1185">Reference proteome</keyword>
<dbReference type="GO" id="GO:0005886">
    <property type="term" value="C:plasma membrane"/>
    <property type="evidence" value="ECO:0007669"/>
    <property type="project" value="UniProtKB-SubCell"/>
</dbReference>
<accession>A0A2R4MAI9</accession>
<feature type="transmembrane region" description="Helical" evidence="9">
    <location>
        <begin position="32"/>
        <end position="54"/>
    </location>
</feature>
<dbReference type="InterPro" id="IPR045062">
    <property type="entry name" value="Cyt_c_biogenesis_CcsA/CcmC"/>
</dbReference>
<evidence type="ECO:0000256" key="7">
    <source>
        <dbReference type="ARBA" id="ARBA00022989"/>
    </source>
</evidence>
<dbReference type="AlphaFoldDB" id="A0A2R4MAI9"/>
<reference evidence="11 12" key="1">
    <citation type="submission" date="2017-05" db="EMBL/GenBank/DDBJ databases">
        <title>Genome Analysis of Maritalea myrionectae HL2708#5.</title>
        <authorList>
            <consortium name="Cotde Inc.-PKNU"/>
            <person name="Jang D."/>
            <person name="Oh H.-M."/>
        </authorList>
    </citation>
    <scope>NUCLEOTIDE SEQUENCE [LARGE SCALE GENOMIC DNA]</scope>
    <source>
        <strain evidence="11 12">HL2708#5</strain>
    </source>
</reference>
<evidence type="ECO:0000313" key="12">
    <source>
        <dbReference type="Proteomes" id="UP000258927"/>
    </source>
</evidence>
<dbReference type="PANTHER" id="PTHR30071:SF1">
    <property type="entry name" value="CYTOCHROME B_B6 PROTEIN-RELATED"/>
    <property type="match status" value="1"/>
</dbReference>
<keyword evidence="9" id="KW-0997">Cell inner membrane</keyword>
<dbReference type="PANTHER" id="PTHR30071">
    <property type="entry name" value="HEME EXPORTER PROTEIN C"/>
    <property type="match status" value="1"/>
</dbReference>
<proteinExistence type="inferred from homology"/>
<dbReference type="Pfam" id="PF01578">
    <property type="entry name" value="Cytochrom_C_asm"/>
    <property type="match status" value="1"/>
</dbReference>
<dbReference type="Proteomes" id="UP000258927">
    <property type="component" value="Chromosome"/>
</dbReference>
<feature type="transmembrane region" description="Helical" evidence="9">
    <location>
        <begin position="74"/>
        <end position="96"/>
    </location>
</feature>
<keyword evidence="7 9" id="KW-1133">Transmembrane helix</keyword>
<feature type="transmembrane region" description="Helical" evidence="9">
    <location>
        <begin position="140"/>
        <end position="158"/>
    </location>
</feature>
<keyword evidence="8 9" id="KW-0472">Membrane</keyword>
<dbReference type="PRINTS" id="PR01386">
    <property type="entry name" value="CCMCBIOGNSIS"/>
</dbReference>
<feature type="transmembrane region" description="Helical" evidence="9">
    <location>
        <begin position="170"/>
        <end position="193"/>
    </location>
</feature>
<evidence type="ECO:0000256" key="6">
    <source>
        <dbReference type="ARBA" id="ARBA00022748"/>
    </source>
</evidence>
<evidence type="ECO:0000256" key="4">
    <source>
        <dbReference type="ARBA" id="ARBA00016463"/>
    </source>
</evidence>
<dbReference type="GO" id="GO:0020037">
    <property type="term" value="F:heme binding"/>
    <property type="evidence" value="ECO:0007669"/>
    <property type="project" value="InterPro"/>
</dbReference>
<keyword evidence="9" id="KW-0813">Transport</keyword>
<evidence type="ECO:0000256" key="1">
    <source>
        <dbReference type="ARBA" id="ARBA00002442"/>
    </source>
</evidence>
<dbReference type="InterPro" id="IPR002541">
    <property type="entry name" value="Cyt_c_assembly"/>
</dbReference>
<evidence type="ECO:0000256" key="9">
    <source>
        <dbReference type="RuleBase" id="RU364092"/>
    </source>
</evidence>
<dbReference type="InterPro" id="IPR003557">
    <property type="entry name" value="Cyt_c_biogenesis_CcmC"/>
</dbReference>
<evidence type="ECO:0000256" key="2">
    <source>
        <dbReference type="ARBA" id="ARBA00004141"/>
    </source>
</evidence>
<comment type="function">
    <text evidence="1 9">Required for the export of heme to the periplasm for the biogenesis of c-type cytochromes.</text>
</comment>
<evidence type="ECO:0000313" key="11">
    <source>
        <dbReference type="EMBL" id="AVX02886.1"/>
    </source>
</evidence>
<sequence length="261" mass="29707">MTESKSQEPTPQDLGFFSRIAHPGYFLEWSRYFIWPLVGITTILMAYGLYLAFFNSPADYQQGETVRIMYVHVPSAWLSQFCYAIMAAAAIGSLVWRHPLADVSAKAAAPLGATFTAIALITGALWGAPTWGTFWEWDGRMTSTLIMLFIYLGIIALWRTFEDQVRAGRIIAVITLVGAINVPIIKFSVDWWNTLHQPASVFRLDGPTMPPSILLPLFVMFFAFSFLFLLLHFISMRTEILRRRARAIERQYAQQLRTQKP</sequence>
<keyword evidence="5 9" id="KW-0812">Transmembrane</keyword>
<dbReference type="GO" id="GO:0015232">
    <property type="term" value="F:heme transmembrane transporter activity"/>
    <property type="evidence" value="ECO:0007669"/>
    <property type="project" value="InterPro"/>
</dbReference>
<dbReference type="KEGG" id="mmyr:MXMO3_00339"/>
<name>A0A2R4MAI9_9HYPH</name>